<evidence type="ECO:0000256" key="1">
    <source>
        <dbReference type="SAM" id="Phobius"/>
    </source>
</evidence>
<evidence type="ECO:0000313" key="2">
    <source>
        <dbReference type="EnsemblPlants" id="OPUNC11G14630.1"/>
    </source>
</evidence>
<protein>
    <submittedName>
        <fullName evidence="2">Uncharacterized protein</fullName>
    </submittedName>
</protein>
<keyword evidence="3" id="KW-1185">Reference proteome</keyword>
<accession>A0A0E0MGJ4</accession>
<sequence length="86" mass="8706">MAAVPADLSSPASQLEMRGGDLGLGVEGMRGGPATVGLTTVTLFGTIPLLGGVVMALTPLSQHQPRATLAIGGLLQWLRRSIGLGE</sequence>
<dbReference type="Proteomes" id="UP000026962">
    <property type="component" value="Chromosome 11"/>
</dbReference>
<proteinExistence type="predicted"/>
<dbReference type="AlphaFoldDB" id="A0A0E0MGJ4"/>
<reference evidence="2" key="1">
    <citation type="submission" date="2015-04" db="UniProtKB">
        <authorList>
            <consortium name="EnsemblPlants"/>
        </authorList>
    </citation>
    <scope>IDENTIFICATION</scope>
</reference>
<name>A0A0E0MGJ4_ORYPU</name>
<dbReference type="Gramene" id="OPUNC11G14630.1">
    <property type="protein sequence ID" value="OPUNC11G14630.1"/>
    <property type="gene ID" value="OPUNC11G14630"/>
</dbReference>
<reference evidence="2" key="2">
    <citation type="submission" date="2018-05" db="EMBL/GenBank/DDBJ databases">
        <title>OpunRS2 (Oryza punctata Reference Sequence Version 2).</title>
        <authorList>
            <person name="Zhang J."/>
            <person name="Kudrna D."/>
            <person name="Lee S."/>
            <person name="Talag J."/>
            <person name="Welchert J."/>
            <person name="Wing R.A."/>
        </authorList>
    </citation>
    <scope>NUCLEOTIDE SEQUENCE [LARGE SCALE GENOMIC DNA]</scope>
</reference>
<evidence type="ECO:0000313" key="3">
    <source>
        <dbReference type="Proteomes" id="UP000026962"/>
    </source>
</evidence>
<feature type="transmembrane region" description="Helical" evidence="1">
    <location>
        <begin position="34"/>
        <end position="57"/>
    </location>
</feature>
<keyword evidence="1" id="KW-0812">Transmembrane</keyword>
<dbReference type="EnsemblPlants" id="OPUNC11G14630.1">
    <property type="protein sequence ID" value="OPUNC11G14630.1"/>
    <property type="gene ID" value="OPUNC11G14630"/>
</dbReference>
<dbReference type="HOGENOM" id="CLU_2501835_0_0_1"/>
<organism evidence="2">
    <name type="scientific">Oryza punctata</name>
    <name type="common">Red rice</name>
    <dbReference type="NCBI Taxonomy" id="4537"/>
    <lineage>
        <taxon>Eukaryota</taxon>
        <taxon>Viridiplantae</taxon>
        <taxon>Streptophyta</taxon>
        <taxon>Embryophyta</taxon>
        <taxon>Tracheophyta</taxon>
        <taxon>Spermatophyta</taxon>
        <taxon>Magnoliopsida</taxon>
        <taxon>Liliopsida</taxon>
        <taxon>Poales</taxon>
        <taxon>Poaceae</taxon>
        <taxon>BOP clade</taxon>
        <taxon>Oryzoideae</taxon>
        <taxon>Oryzeae</taxon>
        <taxon>Oryzinae</taxon>
        <taxon>Oryza</taxon>
    </lineage>
</organism>
<keyword evidence="1" id="KW-0472">Membrane</keyword>
<keyword evidence="1" id="KW-1133">Transmembrane helix</keyword>